<dbReference type="EMBL" id="BMAW01110733">
    <property type="protein sequence ID" value="GFT44635.1"/>
    <property type="molecule type" value="Genomic_DNA"/>
</dbReference>
<keyword evidence="3" id="KW-1185">Reference proteome</keyword>
<name>A0A8X6P0F0_NEPPI</name>
<accession>A0A8X6P0F0</accession>
<protein>
    <submittedName>
        <fullName evidence="2">Uncharacterized protein</fullName>
    </submittedName>
</protein>
<evidence type="ECO:0000313" key="2">
    <source>
        <dbReference type="EMBL" id="GFT44635.1"/>
    </source>
</evidence>
<sequence>MNSYTSENKPHALLTTPDQPLSTPLIIDCELLSCSPNLLELTLDNSSQVDSDVSSHLSPVDAKYDDVSDLLSEKEDSISLTKLKI</sequence>
<reference evidence="2" key="1">
    <citation type="submission" date="2020-08" db="EMBL/GenBank/DDBJ databases">
        <title>Multicomponent nature underlies the extraordinary mechanical properties of spider dragline silk.</title>
        <authorList>
            <person name="Kono N."/>
            <person name="Nakamura H."/>
            <person name="Mori M."/>
            <person name="Yoshida Y."/>
            <person name="Ohtoshi R."/>
            <person name="Malay A.D."/>
            <person name="Moran D.A.P."/>
            <person name="Tomita M."/>
            <person name="Numata K."/>
            <person name="Arakawa K."/>
        </authorList>
    </citation>
    <scope>NUCLEOTIDE SEQUENCE</scope>
</reference>
<evidence type="ECO:0000313" key="3">
    <source>
        <dbReference type="Proteomes" id="UP000887013"/>
    </source>
</evidence>
<gene>
    <name evidence="2" type="ORF">NPIL_381831</name>
</gene>
<organism evidence="2 3">
    <name type="scientific">Nephila pilipes</name>
    <name type="common">Giant wood spider</name>
    <name type="synonym">Nephila maculata</name>
    <dbReference type="NCBI Taxonomy" id="299642"/>
    <lineage>
        <taxon>Eukaryota</taxon>
        <taxon>Metazoa</taxon>
        <taxon>Ecdysozoa</taxon>
        <taxon>Arthropoda</taxon>
        <taxon>Chelicerata</taxon>
        <taxon>Arachnida</taxon>
        <taxon>Araneae</taxon>
        <taxon>Araneomorphae</taxon>
        <taxon>Entelegynae</taxon>
        <taxon>Araneoidea</taxon>
        <taxon>Nephilidae</taxon>
        <taxon>Nephila</taxon>
    </lineage>
</organism>
<dbReference type="Proteomes" id="UP000887013">
    <property type="component" value="Unassembled WGS sequence"/>
</dbReference>
<proteinExistence type="predicted"/>
<dbReference type="AlphaFoldDB" id="A0A8X6P0F0"/>
<evidence type="ECO:0000256" key="1">
    <source>
        <dbReference type="SAM" id="MobiDB-lite"/>
    </source>
</evidence>
<feature type="region of interest" description="Disordered" evidence="1">
    <location>
        <begin position="1"/>
        <end position="21"/>
    </location>
</feature>
<comment type="caution">
    <text evidence="2">The sequence shown here is derived from an EMBL/GenBank/DDBJ whole genome shotgun (WGS) entry which is preliminary data.</text>
</comment>